<accession>A0A4Y8APH4</accession>
<protein>
    <submittedName>
        <fullName evidence="1">Glucan endo-1,3-beta-D-glucosidase</fullName>
    </submittedName>
</protein>
<sequence>MKNIKYILGIFLTLAIMNGCQEDDLTIGDLIAPSNIEISVTYLDDTNGDGSPDETVAPGLGSGLVKLSATANNATSFHFVIQNATKLQTNGYLEHTFTTLGNNTYAVTVIAYGTGGISTSKTIEVEALALYEAPADLKEMLHANSSRTWKIASDAAKHFGLGPVGGAVQAEWYGAGPGDKSHTGMYDDRYTFNVDGTFTHDVGPDGVVFGREVLINELGGSGGEAEGADVIQYLLDSYTANWSLTAPGGAETINLTGTAFIGYYIGGDHKYRIHMRSANEMVITSTDGNGAFNWWFTLIPE</sequence>
<reference evidence="1 2" key="1">
    <citation type="journal article" date="2011" name="J. Microbiol.">
        <title>Gramella jeungdoensis sp. nov., isolated from a solar saltern in Korea.</title>
        <authorList>
            <person name="Joung Y."/>
            <person name="Kim H."/>
            <person name="Jang T."/>
            <person name="Ahn T.S."/>
            <person name="Joh K."/>
        </authorList>
    </citation>
    <scope>NUCLEOTIDE SEQUENCE [LARGE SCALE GENOMIC DNA]</scope>
    <source>
        <strain evidence="1 2">KCTC 23123</strain>
    </source>
</reference>
<dbReference type="RefSeq" id="WP_134248943.1">
    <property type="nucleotide sequence ID" value="NZ_SNQI01000005.1"/>
</dbReference>
<evidence type="ECO:0000313" key="2">
    <source>
        <dbReference type="Proteomes" id="UP000298517"/>
    </source>
</evidence>
<evidence type="ECO:0000313" key="1">
    <source>
        <dbReference type="EMBL" id="TEW72499.1"/>
    </source>
</evidence>
<organism evidence="1 2">
    <name type="scientific">Gramella jeungdoensis</name>
    <dbReference type="NCBI Taxonomy" id="708091"/>
    <lineage>
        <taxon>Bacteria</taxon>
        <taxon>Pseudomonadati</taxon>
        <taxon>Bacteroidota</taxon>
        <taxon>Flavobacteriia</taxon>
        <taxon>Flavobacteriales</taxon>
        <taxon>Flavobacteriaceae</taxon>
        <taxon>Christiangramia</taxon>
    </lineage>
</organism>
<keyword evidence="2" id="KW-1185">Reference proteome</keyword>
<dbReference type="EMBL" id="SNQI01000005">
    <property type="protein sequence ID" value="TEW72499.1"/>
    <property type="molecule type" value="Genomic_DNA"/>
</dbReference>
<dbReference type="OrthoDB" id="9809583at2"/>
<gene>
    <name evidence="1" type="ORF">E2488_13685</name>
</gene>
<dbReference type="Proteomes" id="UP000298517">
    <property type="component" value="Unassembled WGS sequence"/>
</dbReference>
<name>A0A4Y8APH4_9FLAO</name>
<proteinExistence type="predicted"/>
<dbReference type="AlphaFoldDB" id="A0A4Y8APH4"/>
<comment type="caution">
    <text evidence="1">The sequence shown here is derived from an EMBL/GenBank/DDBJ whole genome shotgun (WGS) entry which is preliminary data.</text>
</comment>